<dbReference type="Gene3D" id="1.20.1420.30">
    <property type="entry name" value="NCX, central ion-binding region"/>
    <property type="match status" value="1"/>
</dbReference>
<evidence type="ECO:0000256" key="5">
    <source>
        <dbReference type="SAM" id="Phobius"/>
    </source>
</evidence>
<evidence type="ECO:0000259" key="6">
    <source>
        <dbReference type="Pfam" id="PF01699"/>
    </source>
</evidence>
<feature type="domain" description="Sodium/calcium exchanger membrane region" evidence="6">
    <location>
        <begin position="200"/>
        <end position="349"/>
    </location>
</feature>
<keyword evidence="4 5" id="KW-0472">Membrane</keyword>
<evidence type="ECO:0000256" key="1">
    <source>
        <dbReference type="ARBA" id="ARBA00004141"/>
    </source>
</evidence>
<proteinExistence type="predicted"/>
<evidence type="ECO:0000256" key="3">
    <source>
        <dbReference type="ARBA" id="ARBA00022989"/>
    </source>
</evidence>
<dbReference type="GO" id="GO:0055085">
    <property type="term" value="P:transmembrane transport"/>
    <property type="evidence" value="ECO:0007669"/>
    <property type="project" value="InterPro"/>
</dbReference>
<evidence type="ECO:0000313" key="7">
    <source>
        <dbReference type="EMBL" id="QQG45212.1"/>
    </source>
</evidence>
<evidence type="ECO:0000256" key="2">
    <source>
        <dbReference type="ARBA" id="ARBA00022692"/>
    </source>
</evidence>
<feature type="transmembrane region" description="Helical" evidence="5">
    <location>
        <begin position="126"/>
        <end position="143"/>
    </location>
</feature>
<feature type="transmembrane region" description="Helical" evidence="5">
    <location>
        <begin position="97"/>
        <end position="114"/>
    </location>
</feature>
<comment type="subcellular location">
    <subcellularLocation>
        <location evidence="1">Membrane</location>
        <topology evidence="1">Multi-pass membrane protein</topology>
    </subcellularLocation>
</comment>
<feature type="transmembrane region" description="Helical" evidence="5">
    <location>
        <begin position="20"/>
        <end position="41"/>
    </location>
</feature>
<feature type="transmembrane region" description="Helical" evidence="5">
    <location>
        <begin position="234"/>
        <end position="257"/>
    </location>
</feature>
<protein>
    <submittedName>
        <fullName evidence="7">Sodium:calcium antiporter</fullName>
    </submittedName>
</protein>
<dbReference type="InterPro" id="IPR044880">
    <property type="entry name" value="NCX_ion-bd_dom_sf"/>
</dbReference>
<feature type="transmembrane region" description="Helical" evidence="5">
    <location>
        <begin position="358"/>
        <end position="378"/>
    </location>
</feature>
<keyword evidence="3 5" id="KW-1133">Transmembrane helix</keyword>
<dbReference type="EMBL" id="CP066690">
    <property type="protein sequence ID" value="QQG45212.1"/>
    <property type="molecule type" value="Genomic_DNA"/>
</dbReference>
<dbReference type="AlphaFoldDB" id="A0A7T5RJF1"/>
<dbReference type="GO" id="GO:0016020">
    <property type="term" value="C:membrane"/>
    <property type="evidence" value="ECO:0007669"/>
    <property type="project" value="UniProtKB-SubCell"/>
</dbReference>
<reference evidence="7 8" key="1">
    <citation type="submission" date="2020-07" db="EMBL/GenBank/DDBJ databases">
        <title>Huge and variable diversity of episymbiotic CPR bacteria and DPANN archaea in groundwater ecosystems.</title>
        <authorList>
            <person name="He C.Y."/>
            <person name="Keren R."/>
            <person name="Whittaker M."/>
            <person name="Farag I.F."/>
            <person name="Doudna J."/>
            <person name="Cate J.H.D."/>
            <person name="Banfield J.F."/>
        </authorList>
    </citation>
    <scope>NUCLEOTIDE SEQUENCE [LARGE SCALE GENOMIC DNA]</scope>
    <source>
        <strain evidence="7">NC_groundwater_541_Ag_S-0.1um_46_50</strain>
    </source>
</reference>
<evidence type="ECO:0000256" key="4">
    <source>
        <dbReference type="ARBA" id="ARBA00023136"/>
    </source>
</evidence>
<sequence length="390" mass="42587">MSLVPIPWIALKIFGAEPSPILISLITGLTIFAAAFLLTWASEAAERDVTGSLIIALIALIAVLPEYAVDSTLAWSAGKDISFAPYAIANMTGANRLLIGIGWASLVFLSALKTKGHKTSVQIHPIQRLDCGILAIATLYAFTIPLKGFLAWFDGLLLGGLFIFYLVKILRFPRVELEIIGPAKAISEIEPKKCRVAVWVGLMAYAALAIAISAEPFAHSLITTGKALQIDEFILVQWLAPLASETPEFVIALLFAWRLKATKGLGVLVSSKINQWTLLIGTLPLVFWLSEKWHGSAGLTYFPLDARQSQEIFLTAAQSLFAVVLLANLSLSLKEAFALAILFCTQLVMPWSEARNVFTYIYLGLAVIVFLATPRTSLHSWRAVLRALKH</sequence>
<feature type="transmembrane region" description="Helical" evidence="5">
    <location>
        <begin position="196"/>
        <end position="214"/>
    </location>
</feature>
<dbReference type="InterPro" id="IPR004837">
    <property type="entry name" value="NaCa_Exmemb"/>
</dbReference>
<dbReference type="Pfam" id="PF01699">
    <property type="entry name" value="Na_Ca_ex"/>
    <property type="match status" value="2"/>
</dbReference>
<feature type="transmembrane region" description="Helical" evidence="5">
    <location>
        <begin position="53"/>
        <end position="77"/>
    </location>
</feature>
<feature type="domain" description="Sodium/calcium exchanger membrane region" evidence="6">
    <location>
        <begin position="22"/>
        <end position="167"/>
    </location>
</feature>
<accession>A0A7T5RJF1</accession>
<dbReference type="Proteomes" id="UP000595618">
    <property type="component" value="Chromosome"/>
</dbReference>
<keyword evidence="2 5" id="KW-0812">Transmembrane</keyword>
<name>A0A7T5RJF1_9BACT</name>
<gene>
    <name evidence="7" type="ORF">HYW89_04420</name>
</gene>
<evidence type="ECO:0000313" key="8">
    <source>
        <dbReference type="Proteomes" id="UP000595618"/>
    </source>
</evidence>
<organism evidence="7 8">
    <name type="scientific">Candidatus Sungiibacteriota bacterium</name>
    <dbReference type="NCBI Taxonomy" id="2750080"/>
    <lineage>
        <taxon>Bacteria</taxon>
        <taxon>Candidatus Sungiibacteriota</taxon>
    </lineage>
</organism>